<dbReference type="InterPro" id="IPR000225">
    <property type="entry name" value="Armadillo"/>
</dbReference>
<accession>A0A0R3S9V9</accession>
<dbReference type="SUPFAM" id="SSF48371">
    <property type="entry name" value="ARM repeat"/>
    <property type="match status" value="1"/>
</dbReference>
<organism evidence="6">
    <name type="scientific">Hymenolepis diminuta</name>
    <name type="common">Rat tapeworm</name>
    <dbReference type="NCBI Taxonomy" id="6216"/>
    <lineage>
        <taxon>Eukaryota</taxon>
        <taxon>Metazoa</taxon>
        <taxon>Spiralia</taxon>
        <taxon>Lophotrochozoa</taxon>
        <taxon>Platyhelminthes</taxon>
        <taxon>Cestoda</taxon>
        <taxon>Eucestoda</taxon>
        <taxon>Cyclophyllidea</taxon>
        <taxon>Hymenolepididae</taxon>
        <taxon>Hymenolepis</taxon>
    </lineage>
</organism>
<evidence type="ECO:0000256" key="3">
    <source>
        <dbReference type="SAM" id="SignalP"/>
    </source>
</evidence>
<dbReference type="AlphaFoldDB" id="A0A0R3S9V9"/>
<gene>
    <name evidence="4" type="ORF">HDID_LOCUS1077</name>
</gene>
<feature type="repeat" description="ARM" evidence="2">
    <location>
        <begin position="259"/>
        <end position="301"/>
    </location>
</feature>
<evidence type="ECO:0000313" key="4">
    <source>
        <dbReference type="EMBL" id="VDL18538.1"/>
    </source>
</evidence>
<dbReference type="PROSITE" id="PS50176">
    <property type="entry name" value="ARM_REPEAT"/>
    <property type="match status" value="1"/>
</dbReference>
<dbReference type="SMART" id="SM00185">
    <property type="entry name" value="ARM"/>
    <property type="match status" value="3"/>
</dbReference>
<evidence type="ECO:0000256" key="2">
    <source>
        <dbReference type="PROSITE-ProRule" id="PRU00259"/>
    </source>
</evidence>
<reference evidence="6" key="1">
    <citation type="submission" date="2017-02" db="UniProtKB">
        <authorList>
            <consortium name="WormBaseParasite"/>
        </authorList>
    </citation>
    <scope>IDENTIFICATION</scope>
</reference>
<dbReference type="Gene3D" id="1.25.10.10">
    <property type="entry name" value="Leucine-rich Repeat Variant"/>
    <property type="match status" value="2"/>
</dbReference>
<dbReference type="PANTHER" id="PTHR15599">
    <property type="entry name" value="RTDR1"/>
    <property type="match status" value="1"/>
</dbReference>
<dbReference type="Proteomes" id="UP000274504">
    <property type="component" value="Unassembled WGS sequence"/>
</dbReference>
<dbReference type="Pfam" id="PF25801">
    <property type="entry name" value="HEAT_GCN1_C_2"/>
    <property type="match status" value="1"/>
</dbReference>
<keyword evidence="3" id="KW-0732">Signal</keyword>
<reference evidence="4 5" key="2">
    <citation type="submission" date="2018-11" db="EMBL/GenBank/DDBJ databases">
        <authorList>
            <consortium name="Pathogen Informatics"/>
        </authorList>
    </citation>
    <scope>NUCLEOTIDE SEQUENCE [LARGE SCALE GENOMIC DNA]</scope>
</reference>
<evidence type="ECO:0000313" key="5">
    <source>
        <dbReference type="Proteomes" id="UP000274504"/>
    </source>
</evidence>
<feature type="repeat" description="HEAT" evidence="1">
    <location>
        <begin position="92"/>
        <end position="130"/>
    </location>
</feature>
<proteinExistence type="predicted"/>
<dbReference type="InterPro" id="IPR021133">
    <property type="entry name" value="HEAT_type_2"/>
</dbReference>
<dbReference type="WBParaSite" id="HDID_0000107601-mRNA-1">
    <property type="protein sequence ID" value="HDID_0000107601-mRNA-1"/>
    <property type="gene ID" value="HDID_0000107601"/>
</dbReference>
<dbReference type="InterPro" id="IPR011989">
    <property type="entry name" value="ARM-like"/>
</dbReference>
<feature type="repeat" description="HEAT" evidence="1">
    <location>
        <begin position="260"/>
        <end position="295"/>
    </location>
</feature>
<dbReference type="InterPro" id="IPR042856">
    <property type="entry name" value="RSP14"/>
</dbReference>
<dbReference type="InterPro" id="IPR016024">
    <property type="entry name" value="ARM-type_fold"/>
</dbReference>
<evidence type="ECO:0000313" key="6">
    <source>
        <dbReference type="WBParaSite" id="HDID_0000107601-mRNA-1"/>
    </source>
</evidence>
<name>A0A0R3S9V9_HYMDI</name>
<protein>
    <submittedName>
        <fullName evidence="6">Radial spoke head 14 homolog</fullName>
    </submittedName>
</protein>
<feature type="chain" id="PRO_5043131159" evidence="3">
    <location>
        <begin position="16"/>
        <end position="345"/>
    </location>
</feature>
<dbReference type="PROSITE" id="PS50077">
    <property type="entry name" value="HEAT_REPEAT"/>
    <property type="match status" value="2"/>
</dbReference>
<dbReference type="PANTHER" id="PTHR15599:SF1">
    <property type="entry name" value="RADIAL SPOKE HEAD 14 HOMOLOG"/>
    <property type="match status" value="1"/>
</dbReference>
<dbReference type="EMBL" id="UYSG01000175">
    <property type="protein sequence ID" value="VDL18538.1"/>
    <property type="molecule type" value="Genomic_DNA"/>
</dbReference>
<feature type="signal peptide" evidence="3">
    <location>
        <begin position="1"/>
        <end position="15"/>
    </location>
</feature>
<evidence type="ECO:0000256" key="1">
    <source>
        <dbReference type="PROSITE-ProRule" id="PRU00103"/>
    </source>
</evidence>
<dbReference type="OrthoDB" id="409644at2759"/>
<sequence length="345" mass="38534">MLGLGLLSLPLFLKAESMSQDYSIWPNSRISLEPPPCIDPTKATLAYGRLAIPRLNRELQDIDLLTRQRAIKTLCDYLHDPEHIYEAVSGRIIPTLIKLLSDNDESVRAMTVECFITFNRKLMKNHSSGREKFVENNVYDAMKLLFSENERDVIRLKAHRSIELLVLNPLCAEILVKQSIIPSLIECYRREIEEIQIVILDSVSKCLELNPEEGLNANGIEAFSTTLMHSNSNVRHKSAQAILLLVANDRGKAEAIEKGVVPKLVELLIDPNSEVRASAAGALAFICVKTEGRHACLESFATSNLLQCLLNSNSRVRANALKVLGCIAESPEGRRILQLSLEQHC</sequence>
<dbReference type="STRING" id="6216.A0A0R3S9V9"/>